<organism evidence="1 2">
    <name type="scientific">Galactobacter valiniphilus</name>
    <dbReference type="NCBI Taxonomy" id="2676122"/>
    <lineage>
        <taxon>Bacteria</taxon>
        <taxon>Bacillati</taxon>
        <taxon>Actinomycetota</taxon>
        <taxon>Actinomycetes</taxon>
        <taxon>Micrococcales</taxon>
        <taxon>Micrococcaceae</taxon>
        <taxon>Galactobacter</taxon>
    </lineage>
</organism>
<dbReference type="Pfam" id="PF04237">
    <property type="entry name" value="YjbR"/>
    <property type="match status" value="1"/>
</dbReference>
<keyword evidence="2" id="KW-1185">Reference proteome</keyword>
<gene>
    <name evidence="1" type="ORF">DWB68_14195</name>
</gene>
<reference evidence="1 2" key="1">
    <citation type="submission" date="2018-07" db="EMBL/GenBank/DDBJ databases">
        <title>Arthrobacter sp. nov., isolated from raw cow's milk with high bacterial count.</title>
        <authorList>
            <person name="Hahne J."/>
            <person name="Isele D."/>
            <person name="Lipski A."/>
        </authorList>
    </citation>
    <scope>NUCLEOTIDE SEQUENCE [LARGE SCALE GENOMIC DNA]</scope>
    <source>
        <strain evidence="1 2">JZ R-35</strain>
    </source>
</reference>
<protein>
    <submittedName>
        <fullName evidence="1">MmcQ/YjbR family DNA-binding protein</fullName>
    </submittedName>
</protein>
<name>A0A399JAW0_9MICC</name>
<dbReference type="PANTHER" id="PTHR35145">
    <property type="entry name" value="CYTOPLASMIC PROTEIN-RELATED"/>
    <property type="match status" value="1"/>
</dbReference>
<dbReference type="AlphaFoldDB" id="A0A399JAW0"/>
<evidence type="ECO:0000313" key="1">
    <source>
        <dbReference type="EMBL" id="RII41162.1"/>
    </source>
</evidence>
<dbReference type="RefSeq" id="WP_119425775.1">
    <property type="nucleotide sequence ID" value="NZ_QQXK01000035.1"/>
</dbReference>
<dbReference type="EMBL" id="QQXK01000035">
    <property type="protein sequence ID" value="RII41162.1"/>
    <property type="molecule type" value="Genomic_DNA"/>
</dbReference>
<dbReference type="InterPro" id="IPR058532">
    <property type="entry name" value="YjbR/MT2646/Rv2570-like"/>
</dbReference>
<keyword evidence="1" id="KW-0238">DNA-binding</keyword>
<dbReference type="Gene3D" id="3.90.1150.30">
    <property type="match status" value="1"/>
</dbReference>
<sequence>MDLAAIADLCLALPGTSDDEPFGPGTTVFRVDAGPGKPGKLFALMNGGTDAGGATRFNLKCDPALAQGLRERFPEVVPGYHMNKKHWNTVRLGGDAPITLSAQELAELIEDSYDLVVSGLPRAQQERLRWVGLAQRG</sequence>
<dbReference type="InterPro" id="IPR007351">
    <property type="entry name" value="YjbR"/>
</dbReference>
<comment type="caution">
    <text evidence="1">The sequence shown here is derived from an EMBL/GenBank/DDBJ whole genome shotgun (WGS) entry which is preliminary data.</text>
</comment>
<dbReference type="Proteomes" id="UP000265419">
    <property type="component" value="Unassembled WGS sequence"/>
</dbReference>
<dbReference type="PANTHER" id="PTHR35145:SF1">
    <property type="entry name" value="CYTOPLASMIC PROTEIN"/>
    <property type="match status" value="1"/>
</dbReference>
<dbReference type="GO" id="GO:0003677">
    <property type="term" value="F:DNA binding"/>
    <property type="evidence" value="ECO:0007669"/>
    <property type="project" value="UniProtKB-KW"/>
</dbReference>
<accession>A0A399JAW0</accession>
<evidence type="ECO:0000313" key="2">
    <source>
        <dbReference type="Proteomes" id="UP000265419"/>
    </source>
</evidence>
<dbReference type="InterPro" id="IPR038056">
    <property type="entry name" value="YjbR-like_sf"/>
</dbReference>
<proteinExistence type="predicted"/>
<dbReference type="SUPFAM" id="SSF142906">
    <property type="entry name" value="YjbR-like"/>
    <property type="match status" value="1"/>
</dbReference>